<dbReference type="PROSITE" id="PS51379">
    <property type="entry name" value="4FE4S_FER_2"/>
    <property type="match status" value="1"/>
</dbReference>
<keyword evidence="6" id="KW-0314">Glutamate biosynthesis</keyword>
<dbReference type="InterPro" id="IPR036188">
    <property type="entry name" value="FAD/NAD-bd_sf"/>
</dbReference>
<dbReference type="EMBL" id="BNBI01000020">
    <property type="protein sequence ID" value="GHF31147.1"/>
    <property type="molecule type" value="Genomic_DNA"/>
</dbReference>
<evidence type="ECO:0000259" key="8">
    <source>
        <dbReference type="PROSITE" id="PS51379"/>
    </source>
</evidence>
<evidence type="ECO:0000313" key="10">
    <source>
        <dbReference type="Proteomes" id="UP000630718"/>
    </source>
</evidence>
<dbReference type="AlphaFoldDB" id="A0A919AYJ8"/>
<dbReference type="InterPro" id="IPR023753">
    <property type="entry name" value="FAD/NAD-binding_dom"/>
</dbReference>
<sequence length="496" mass="53126">MADPKGFLTTPREDWPRRPVEERVRDWREVAVPGALLPIIGGQAARCMDCGVPFCHEACPLGNLIPEWNELVARDDWRRASDRLHATNNFPEFTGRLCPAPCEAGCVLAINQPAVTIKNVECAIADRAWEEGYTAPRPPERLSGRTVAVIGSGPAGLAAAQQLTRAGHTVAVYERDDRIGGLLRYGIPEFKMEKRHLDRRIKQMRAEGTRFRPATAVGRDIDAGELRSRYDAVVIATGATAWRELEVPGRELAGVHQAMEYLPLANRVREGDLEASPLSAAGRHVVIVGGGDTGADCLGTAVREGAASVTQLDIYAQPGTARDEEGEPWPTYPRVYRLSAAHEEARDLRSAPAADADARLFAASTLRLTGDAAGHVRSLHLTGVDARRRPLPGTERTLPADLVLLALGFSGPDRADGLADQLGVELEPRGTIARDAGFATNVPGVFAAGDAARGQSLIVWAIAEGRAVAAAVDAHLTGVPSPLPAPIGPYDRPMTV</sequence>
<evidence type="ECO:0000256" key="6">
    <source>
        <dbReference type="ARBA" id="ARBA00023164"/>
    </source>
</evidence>
<dbReference type="InterPro" id="IPR006005">
    <property type="entry name" value="Glut_synth_ssu1"/>
</dbReference>
<dbReference type="RefSeq" id="WP_190208131.1">
    <property type="nucleotide sequence ID" value="NZ_BNBI01000020.1"/>
</dbReference>
<evidence type="ECO:0000256" key="3">
    <source>
        <dbReference type="ARBA" id="ARBA00023002"/>
    </source>
</evidence>
<gene>
    <name evidence="9" type="ORF">GCM10018772_65800</name>
</gene>
<feature type="domain" description="4Fe-4S ferredoxin-type" evidence="8">
    <location>
        <begin position="36"/>
        <end position="69"/>
    </location>
</feature>
<name>A0A919AYJ8_9ACTN</name>
<keyword evidence="5" id="KW-0411">Iron-sulfur</keyword>
<dbReference type="PANTHER" id="PTHR43100">
    <property type="entry name" value="GLUTAMATE SYNTHASE [NADPH] SMALL CHAIN"/>
    <property type="match status" value="1"/>
</dbReference>
<dbReference type="Proteomes" id="UP000630718">
    <property type="component" value="Unassembled WGS sequence"/>
</dbReference>
<dbReference type="PRINTS" id="PR00419">
    <property type="entry name" value="ADXRDTASE"/>
</dbReference>
<accession>A0A919AYJ8</accession>
<keyword evidence="10" id="KW-1185">Reference proteome</keyword>
<dbReference type="SUPFAM" id="SSF51971">
    <property type="entry name" value="Nucleotide-binding domain"/>
    <property type="match status" value="2"/>
</dbReference>
<dbReference type="InterPro" id="IPR017896">
    <property type="entry name" value="4Fe4S_Fe-S-bd"/>
</dbReference>
<dbReference type="Pfam" id="PF14691">
    <property type="entry name" value="Fer4_20"/>
    <property type="match status" value="1"/>
</dbReference>
<dbReference type="GO" id="GO:0046872">
    <property type="term" value="F:metal ion binding"/>
    <property type="evidence" value="ECO:0007669"/>
    <property type="project" value="UniProtKB-KW"/>
</dbReference>
<dbReference type="InterPro" id="IPR028261">
    <property type="entry name" value="DPD_II"/>
</dbReference>
<dbReference type="NCBIfam" id="TIGR01317">
    <property type="entry name" value="GOGAT_sm_gam"/>
    <property type="match status" value="1"/>
</dbReference>
<dbReference type="Gene3D" id="1.10.1060.10">
    <property type="entry name" value="Alpha-helical ferredoxin"/>
    <property type="match status" value="1"/>
</dbReference>
<evidence type="ECO:0000256" key="5">
    <source>
        <dbReference type="ARBA" id="ARBA00023014"/>
    </source>
</evidence>
<reference evidence="9" key="1">
    <citation type="journal article" date="2014" name="Int. J. Syst. Evol. Microbiol.">
        <title>Complete genome sequence of Corynebacterium casei LMG S-19264T (=DSM 44701T), isolated from a smear-ripened cheese.</title>
        <authorList>
            <consortium name="US DOE Joint Genome Institute (JGI-PGF)"/>
            <person name="Walter F."/>
            <person name="Albersmeier A."/>
            <person name="Kalinowski J."/>
            <person name="Ruckert C."/>
        </authorList>
    </citation>
    <scope>NUCLEOTIDE SEQUENCE</scope>
    <source>
        <strain evidence="9">JCM 4477</strain>
    </source>
</reference>
<dbReference type="GO" id="GO:0006537">
    <property type="term" value="P:glutamate biosynthetic process"/>
    <property type="evidence" value="ECO:0007669"/>
    <property type="project" value="UniProtKB-KW"/>
</dbReference>
<dbReference type="PANTHER" id="PTHR43100:SF1">
    <property type="entry name" value="GLUTAMATE SYNTHASE [NADPH] SMALL CHAIN"/>
    <property type="match status" value="1"/>
</dbReference>
<comment type="caution">
    <text evidence="9">The sequence shown here is derived from an EMBL/GenBank/DDBJ whole genome shotgun (WGS) entry which is preliminary data.</text>
</comment>
<dbReference type="Pfam" id="PF07992">
    <property type="entry name" value="Pyr_redox_2"/>
    <property type="match status" value="2"/>
</dbReference>
<evidence type="ECO:0000313" key="9">
    <source>
        <dbReference type="EMBL" id="GHF31147.1"/>
    </source>
</evidence>
<evidence type="ECO:0000256" key="1">
    <source>
        <dbReference type="ARBA" id="ARBA00022605"/>
    </source>
</evidence>
<evidence type="ECO:0000256" key="2">
    <source>
        <dbReference type="ARBA" id="ARBA00022723"/>
    </source>
</evidence>
<keyword evidence="3" id="KW-0560">Oxidoreductase</keyword>
<keyword evidence="2" id="KW-0479">Metal-binding</keyword>
<dbReference type="InterPro" id="IPR009051">
    <property type="entry name" value="Helical_ferredxn"/>
</dbReference>
<reference evidence="9" key="2">
    <citation type="submission" date="2020-09" db="EMBL/GenBank/DDBJ databases">
        <authorList>
            <person name="Sun Q."/>
            <person name="Ohkuma M."/>
        </authorList>
    </citation>
    <scope>NUCLEOTIDE SEQUENCE</scope>
    <source>
        <strain evidence="9">JCM 4477</strain>
    </source>
</reference>
<protein>
    <submittedName>
        <fullName evidence="9">Oxidoreductase</fullName>
    </submittedName>
</protein>
<evidence type="ECO:0000256" key="4">
    <source>
        <dbReference type="ARBA" id="ARBA00023004"/>
    </source>
</evidence>
<dbReference type="SUPFAM" id="SSF46548">
    <property type="entry name" value="alpha-helical ferredoxin"/>
    <property type="match status" value="1"/>
</dbReference>
<dbReference type="InterPro" id="IPR051394">
    <property type="entry name" value="Glutamate_Synthase"/>
</dbReference>
<organism evidence="9 10">
    <name type="scientific">Streptomyces fumanus</name>
    <dbReference type="NCBI Taxonomy" id="67302"/>
    <lineage>
        <taxon>Bacteria</taxon>
        <taxon>Bacillati</taxon>
        <taxon>Actinomycetota</taxon>
        <taxon>Actinomycetes</taxon>
        <taxon>Kitasatosporales</taxon>
        <taxon>Streptomycetaceae</taxon>
        <taxon>Streptomyces</taxon>
    </lineage>
</organism>
<keyword evidence="4" id="KW-0408">Iron</keyword>
<evidence type="ECO:0000256" key="7">
    <source>
        <dbReference type="ARBA" id="ARBA00029440"/>
    </source>
</evidence>
<comment type="pathway">
    <text evidence="7">Amino-acid biosynthesis.</text>
</comment>
<proteinExistence type="predicted"/>
<dbReference type="Gene3D" id="3.50.50.60">
    <property type="entry name" value="FAD/NAD(P)-binding domain"/>
    <property type="match status" value="2"/>
</dbReference>
<dbReference type="GO" id="GO:0016639">
    <property type="term" value="F:oxidoreductase activity, acting on the CH-NH2 group of donors, NAD or NADP as acceptor"/>
    <property type="evidence" value="ECO:0007669"/>
    <property type="project" value="InterPro"/>
</dbReference>
<keyword evidence="1" id="KW-0028">Amino-acid biosynthesis</keyword>
<dbReference type="GO" id="GO:0051536">
    <property type="term" value="F:iron-sulfur cluster binding"/>
    <property type="evidence" value="ECO:0007669"/>
    <property type="project" value="UniProtKB-KW"/>
</dbReference>
<dbReference type="FunFam" id="3.50.50.60:FF:000124">
    <property type="entry name" value="Glutamate synthase small subunit"/>
    <property type="match status" value="1"/>
</dbReference>